<dbReference type="Proteomes" id="UP001497457">
    <property type="component" value="Chromosome 8b"/>
</dbReference>
<organism evidence="2 3">
    <name type="scientific">Urochloa decumbens</name>
    <dbReference type="NCBI Taxonomy" id="240449"/>
    <lineage>
        <taxon>Eukaryota</taxon>
        <taxon>Viridiplantae</taxon>
        <taxon>Streptophyta</taxon>
        <taxon>Embryophyta</taxon>
        <taxon>Tracheophyta</taxon>
        <taxon>Spermatophyta</taxon>
        <taxon>Magnoliopsida</taxon>
        <taxon>Liliopsida</taxon>
        <taxon>Poales</taxon>
        <taxon>Poaceae</taxon>
        <taxon>PACMAD clade</taxon>
        <taxon>Panicoideae</taxon>
        <taxon>Panicodae</taxon>
        <taxon>Paniceae</taxon>
        <taxon>Melinidinae</taxon>
        <taxon>Urochloa</taxon>
    </lineage>
</organism>
<dbReference type="EMBL" id="OZ075118">
    <property type="protein sequence ID" value="CAL5086881.1"/>
    <property type="molecule type" value="Genomic_DNA"/>
</dbReference>
<dbReference type="AlphaFoldDB" id="A0ABC9G5U7"/>
<dbReference type="PANTHER" id="PTHR37198:SF1">
    <property type="entry name" value="NUCLEOLIN"/>
    <property type="match status" value="1"/>
</dbReference>
<accession>A0ABC9G5U7</accession>
<feature type="region of interest" description="Disordered" evidence="1">
    <location>
        <begin position="34"/>
        <end position="55"/>
    </location>
</feature>
<evidence type="ECO:0000256" key="1">
    <source>
        <dbReference type="SAM" id="MobiDB-lite"/>
    </source>
</evidence>
<proteinExistence type="predicted"/>
<reference evidence="2 3" key="2">
    <citation type="submission" date="2024-10" db="EMBL/GenBank/DDBJ databases">
        <authorList>
            <person name="Ryan C."/>
        </authorList>
    </citation>
    <scope>NUCLEOTIDE SEQUENCE [LARGE SCALE GENOMIC DNA]</scope>
</reference>
<reference evidence="3" key="1">
    <citation type="submission" date="2024-06" db="EMBL/GenBank/DDBJ databases">
        <authorList>
            <person name="Ryan C."/>
        </authorList>
    </citation>
    <scope>NUCLEOTIDE SEQUENCE [LARGE SCALE GENOMIC DNA]</scope>
</reference>
<evidence type="ECO:0000313" key="3">
    <source>
        <dbReference type="Proteomes" id="UP001497457"/>
    </source>
</evidence>
<evidence type="ECO:0000313" key="2">
    <source>
        <dbReference type="EMBL" id="CAL5086881.1"/>
    </source>
</evidence>
<keyword evidence="3" id="KW-1185">Reference proteome</keyword>
<feature type="compositionally biased region" description="Basic and acidic residues" evidence="1">
    <location>
        <begin position="565"/>
        <end position="589"/>
    </location>
</feature>
<gene>
    <name evidence="2" type="ORF">URODEC1_LOCUS111861</name>
</gene>
<name>A0ABC9G5U7_9POAL</name>
<sequence length="833" mass="89762">MLMPVSHLPAVPAASRTRVVVSLRRPQPFHFPTQSPLLSSSIHRPPLCPRRRRTRSRLPRMDPDQAAAAAGGFQHDDIGDTTTYADGGGSGAESWGRALLWRGWDLSRKAAIAGVAAAAAPVVAPQLIILSVAGLALSLPFAAYLASFAATERLMGTLLPPPRAQPYHAWDDLDDDELFLDASEAPGGGATAFGYWSEAEDGGIVEEDEMYPSLPLSREPRLAEELVPPLSDEEGTVSEGEFCFQELGHAPFVLDNRAGKEEGSDYITMEAQLRQSIDDSRSAAPELSEEDDMVPRIEEALVAAEEPVQELSASDNGDETEDGKRTATEETESSKEMMSSGTDIGTTEASGFPVQILGKDDTVVQREGEREVLVRESGQESQVSDAGEKTEGMLSLVSEKTEEIPLQEVNIPESSVPVEMEGDVTMEMVLEEVTIDTDPVTEEVVGVQIEAIATELPECEPLHLSDLVAQESQEMAEGAHVDDVLESTLTEDVVMDIGDVSTEGVKHNAVGDVTSVVSSAVTVDDVVDTPSSTSTPNVSTINQASRPDVDHSNQTSGVKLSNEGFSKKELVEDKSAKTEESKSMDDIDVSKSQVPDDESKREDEVTMEMVLEEVTSATDLVTGEVVGVQVDIIASGSEPLPPSDFVAQELQVVTEPETVDSIQGSTVRGGIVIDVDDTNTEGVEHHNEGGDSSFISGASVVTVDEAEDLMSSRIKPYVSAISKDTTSVEGRPDVEHPHETTGFEYKLMNEGLKREIVAEDKEDNYTEEQLREQLDTLRTITGYRPAASSTLEAELSGLYIFVGVEPPVDSRDASDLTEINMKLRFLKSIIGVE</sequence>
<protein>
    <submittedName>
        <fullName evidence="2">Uncharacterized protein</fullName>
    </submittedName>
</protein>
<feature type="region of interest" description="Disordered" evidence="1">
    <location>
        <begin position="526"/>
        <end position="603"/>
    </location>
</feature>
<feature type="region of interest" description="Disordered" evidence="1">
    <location>
        <begin position="304"/>
        <end position="349"/>
    </location>
</feature>
<feature type="compositionally biased region" description="Low complexity" evidence="1">
    <location>
        <begin position="526"/>
        <end position="540"/>
    </location>
</feature>
<dbReference type="PANTHER" id="PTHR37198">
    <property type="entry name" value="NUCLEOLIN"/>
    <property type="match status" value="1"/>
</dbReference>
<feature type="region of interest" description="Disordered" evidence="1">
    <location>
        <begin position="370"/>
        <end position="390"/>
    </location>
</feature>
<feature type="compositionally biased region" description="Basic and acidic residues" evidence="1">
    <location>
        <begin position="322"/>
        <end position="335"/>
    </location>
</feature>